<organism evidence="3">
    <name type="scientific">marine sediment metagenome</name>
    <dbReference type="NCBI Taxonomy" id="412755"/>
    <lineage>
        <taxon>unclassified sequences</taxon>
        <taxon>metagenomes</taxon>
        <taxon>ecological metagenomes</taxon>
    </lineage>
</organism>
<dbReference type="InterPro" id="IPR027417">
    <property type="entry name" value="P-loop_NTPase"/>
</dbReference>
<dbReference type="PANTHER" id="PTHR32114:SF2">
    <property type="entry name" value="ABC TRANSPORTER ABCH.3"/>
    <property type="match status" value="1"/>
</dbReference>
<dbReference type="EMBL" id="LAZR01000342">
    <property type="protein sequence ID" value="KKN73529.1"/>
    <property type="molecule type" value="Genomic_DNA"/>
</dbReference>
<sequence length="709" mass="78799">MRLKRMSASNFCQHRELTVEFPPGITGILGPNGVGKSNAIKAVRFALIGDSGNAGTKVDDLNWQAAAAGESGAVELVFEQSGTEGKIKRFVNNARASLKFGEIKANSVSAVNRHMGTILGIPERTLKDIVFVMQGAIESILFERPADRAKKFQGLFGTESAERLRDFLLQEVNKLPTADVDERVERLQKELDVDVDPPLRELTKKQASVAAALKGFDRDAREAVIAKFETAVQIGQQLTELNERIIMLTTNVTPEVAHVAELQQQADDAEKETSQLTSRADEARAKLSNLDAARRAHETYEQLRGEAEKLEDVLRQPVPMSPGIDREKLEAGFEALHSMKVTLEPKRSFVETFKGGQGTVQCPTCLQDVHEADQLAAQFEAEVAQKTTEFAAVDQQLREGSSALVEYERDVELDCARKDTARERLQSVHGTLSTLGVTTYDGAEAGALQIVVDDFSGKLMVLKNVRDELSRLQVELARKKSECRTLEERQCSLREQLQDRPTADQYKRAKDGLEMVASAEAELGNIEGQLYQLRNRRGAILKELELLKQQTEKTEAVKKYKDLCERARTLFHRDCLPLTVTRAFLASLNVKIQEYLTLFGAPFSCQIKDDLTVSCNFPGGGEQSAERLSGGQRVVLGIAFRFAVYQLFAADLGFMVLDEPTAFLDDDRVQSVVEVMQSVRRYVHQTGMQLIVVTHEVELVAAFDHTVRL</sequence>
<proteinExistence type="predicted"/>
<evidence type="ECO:0000259" key="2">
    <source>
        <dbReference type="Pfam" id="PF02463"/>
    </source>
</evidence>
<dbReference type="SUPFAM" id="SSF52540">
    <property type="entry name" value="P-loop containing nucleoside triphosphate hydrolases"/>
    <property type="match status" value="1"/>
</dbReference>
<gene>
    <name evidence="3" type="ORF">LCGC14_0399710</name>
</gene>
<evidence type="ECO:0000256" key="1">
    <source>
        <dbReference type="SAM" id="Coils"/>
    </source>
</evidence>
<feature type="coiled-coil region" evidence="1">
    <location>
        <begin position="462"/>
        <end position="489"/>
    </location>
</feature>
<dbReference type="PANTHER" id="PTHR32114">
    <property type="entry name" value="ABC TRANSPORTER ABCH.3"/>
    <property type="match status" value="1"/>
</dbReference>
<reference evidence="3" key="1">
    <citation type="journal article" date="2015" name="Nature">
        <title>Complex archaea that bridge the gap between prokaryotes and eukaryotes.</title>
        <authorList>
            <person name="Spang A."/>
            <person name="Saw J.H."/>
            <person name="Jorgensen S.L."/>
            <person name="Zaremba-Niedzwiedzka K."/>
            <person name="Martijn J."/>
            <person name="Lind A.E."/>
            <person name="van Eijk R."/>
            <person name="Schleper C."/>
            <person name="Guy L."/>
            <person name="Ettema T.J."/>
        </authorList>
    </citation>
    <scope>NUCLEOTIDE SEQUENCE</scope>
</reference>
<feature type="coiled-coil region" evidence="1">
    <location>
        <begin position="259"/>
        <end position="313"/>
    </location>
</feature>
<name>A0A0F9T2R5_9ZZZZ</name>
<dbReference type="Pfam" id="PF02463">
    <property type="entry name" value="SMC_N"/>
    <property type="match status" value="1"/>
</dbReference>
<comment type="caution">
    <text evidence="3">The sequence shown here is derived from an EMBL/GenBank/DDBJ whole genome shotgun (WGS) entry which is preliminary data.</text>
</comment>
<accession>A0A0F9T2R5</accession>
<dbReference type="Gene3D" id="3.40.50.300">
    <property type="entry name" value="P-loop containing nucleotide triphosphate hydrolases"/>
    <property type="match status" value="2"/>
</dbReference>
<dbReference type="InterPro" id="IPR003395">
    <property type="entry name" value="RecF/RecN/SMC_N"/>
</dbReference>
<feature type="domain" description="RecF/RecN/SMC N-terminal" evidence="2">
    <location>
        <begin position="3"/>
        <end position="708"/>
    </location>
</feature>
<keyword evidence="1" id="KW-0175">Coiled coil</keyword>
<protein>
    <recommendedName>
        <fullName evidence="2">RecF/RecN/SMC N-terminal domain-containing protein</fullName>
    </recommendedName>
</protein>
<evidence type="ECO:0000313" key="3">
    <source>
        <dbReference type="EMBL" id="KKN73529.1"/>
    </source>
</evidence>
<dbReference type="AlphaFoldDB" id="A0A0F9T2R5"/>